<comment type="caution">
    <text evidence="1">The sequence shown here is derived from an EMBL/GenBank/DDBJ whole genome shotgun (WGS) entry which is preliminary data.</text>
</comment>
<reference evidence="2" key="1">
    <citation type="submission" date="2016-06" db="EMBL/GenBank/DDBJ databases">
        <authorList>
            <person name="Kjaerup R.B."/>
            <person name="Dalgaard T.S."/>
            <person name="Juul-Madsen H.R."/>
        </authorList>
    </citation>
    <scope>NUCLEOTIDE SEQUENCE [LARGE SCALE GENOMIC DNA]</scope>
    <source>
        <strain evidence="2">E2464</strain>
    </source>
</reference>
<organism evidence="1 2">
    <name type="scientific">Mycobacterium colombiense</name>
    <dbReference type="NCBI Taxonomy" id="339268"/>
    <lineage>
        <taxon>Bacteria</taxon>
        <taxon>Bacillati</taxon>
        <taxon>Actinomycetota</taxon>
        <taxon>Actinomycetes</taxon>
        <taxon>Mycobacteriales</taxon>
        <taxon>Mycobacteriaceae</taxon>
        <taxon>Mycobacterium</taxon>
        <taxon>Mycobacterium avium complex (MAC)</taxon>
    </lineage>
</organism>
<sequence length="114" mass="13717">MGGEFIEIRITHPREFIERTPEAVRPRLLDWQVDAKGRHVAWRYRITRYEQDGQPRWWLDGTGQHPWTSDDVEYLKDVAEHHAGRLLRRQRWRPKSMYNGQEPPLWLGGRGWSS</sequence>
<dbReference type="EMBL" id="LZJS01000051">
    <property type="protein sequence ID" value="OBH63592.1"/>
    <property type="molecule type" value="Genomic_DNA"/>
</dbReference>
<gene>
    <name evidence="1" type="ORF">A5685_21600</name>
</gene>
<name>A0A1A2SIJ4_9MYCO</name>
<proteinExistence type="predicted"/>
<dbReference type="RefSeq" id="WP_064950781.1">
    <property type="nucleotide sequence ID" value="NZ_LZJS01000051.1"/>
</dbReference>
<dbReference type="OrthoDB" id="4736400at2"/>
<accession>A0A1A2SIJ4</accession>
<evidence type="ECO:0000313" key="1">
    <source>
        <dbReference type="EMBL" id="OBH63592.1"/>
    </source>
</evidence>
<dbReference type="Proteomes" id="UP000093861">
    <property type="component" value="Unassembled WGS sequence"/>
</dbReference>
<dbReference type="AlphaFoldDB" id="A0A1A2SIJ4"/>
<protein>
    <submittedName>
        <fullName evidence="1">Uncharacterized protein</fullName>
    </submittedName>
</protein>
<evidence type="ECO:0000313" key="2">
    <source>
        <dbReference type="Proteomes" id="UP000093861"/>
    </source>
</evidence>